<dbReference type="Proteomes" id="UP000565468">
    <property type="component" value="Unassembled WGS sequence"/>
</dbReference>
<sequence>MNIIWRKEWLYEYVSGDKNIATLEIANYAVFFIYVIKFLSKRNDKNLITFPTDDKNIVTLPI</sequence>
<keyword evidence="1" id="KW-1133">Transmembrane helix</keyword>
<evidence type="ECO:0000313" key="3">
    <source>
        <dbReference type="Proteomes" id="UP000565468"/>
    </source>
</evidence>
<keyword evidence="1" id="KW-0472">Membrane</keyword>
<dbReference type="RefSeq" id="WP_169504607.1">
    <property type="nucleotide sequence ID" value="NZ_JABBPN010000006.1"/>
</dbReference>
<evidence type="ECO:0000256" key="1">
    <source>
        <dbReference type="SAM" id="Phobius"/>
    </source>
</evidence>
<keyword evidence="1" id="KW-0812">Transmembrane</keyword>
<dbReference type="AlphaFoldDB" id="A0A848M4Y1"/>
<feature type="transmembrane region" description="Helical" evidence="1">
    <location>
        <begin position="20"/>
        <end position="39"/>
    </location>
</feature>
<gene>
    <name evidence="2" type="ORF">HII30_08550</name>
</gene>
<name>A0A848M4Y1_PAELE</name>
<organism evidence="2 3">
    <name type="scientific">Paenibacillus lemnae</name>
    <dbReference type="NCBI Taxonomy" id="1330551"/>
    <lineage>
        <taxon>Bacteria</taxon>
        <taxon>Bacillati</taxon>
        <taxon>Bacillota</taxon>
        <taxon>Bacilli</taxon>
        <taxon>Bacillales</taxon>
        <taxon>Paenibacillaceae</taxon>
        <taxon>Paenibacillus</taxon>
    </lineage>
</organism>
<dbReference type="EMBL" id="JABBPN010000006">
    <property type="protein sequence ID" value="NMO95815.1"/>
    <property type="molecule type" value="Genomic_DNA"/>
</dbReference>
<protein>
    <submittedName>
        <fullName evidence="2">Uncharacterized protein</fullName>
    </submittedName>
</protein>
<keyword evidence="3" id="KW-1185">Reference proteome</keyword>
<comment type="caution">
    <text evidence="2">The sequence shown here is derived from an EMBL/GenBank/DDBJ whole genome shotgun (WGS) entry which is preliminary data.</text>
</comment>
<reference evidence="2 3" key="1">
    <citation type="submission" date="2020-04" db="EMBL/GenBank/DDBJ databases">
        <title>Paenibacillus algicola sp. nov., a novel marine bacterium producing alginate lyase.</title>
        <authorList>
            <person name="Huang H."/>
        </authorList>
    </citation>
    <scope>NUCLEOTIDE SEQUENCE [LARGE SCALE GENOMIC DNA]</scope>
    <source>
        <strain evidence="2 3">L7-75</strain>
    </source>
</reference>
<evidence type="ECO:0000313" key="2">
    <source>
        <dbReference type="EMBL" id="NMO95815.1"/>
    </source>
</evidence>
<accession>A0A848M4Y1</accession>
<proteinExistence type="predicted"/>